<dbReference type="PANTHER" id="PTHR33563">
    <property type="match status" value="1"/>
</dbReference>
<dbReference type="InterPro" id="IPR002812">
    <property type="entry name" value="DHQS"/>
</dbReference>
<organism evidence="1 2">
    <name type="scientific">Heracleum sosnowskyi</name>
    <dbReference type="NCBI Taxonomy" id="360622"/>
    <lineage>
        <taxon>Eukaryota</taxon>
        <taxon>Viridiplantae</taxon>
        <taxon>Streptophyta</taxon>
        <taxon>Embryophyta</taxon>
        <taxon>Tracheophyta</taxon>
        <taxon>Spermatophyta</taxon>
        <taxon>Magnoliopsida</taxon>
        <taxon>eudicotyledons</taxon>
        <taxon>Gunneridae</taxon>
        <taxon>Pentapetalae</taxon>
        <taxon>asterids</taxon>
        <taxon>campanulids</taxon>
        <taxon>Apiales</taxon>
        <taxon>Apiaceae</taxon>
        <taxon>Apioideae</taxon>
        <taxon>apioid superclade</taxon>
        <taxon>Tordylieae</taxon>
        <taxon>Tordyliinae</taxon>
        <taxon>Heracleum</taxon>
    </lineage>
</organism>
<keyword evidence="2" id="KW-1185">Reference proteome</keyword>
<dbReference type="GO" id="GO:0003856">
    <property type="term" value="F:3-dehydroquinate synthase activity"/>
    <property type="evidence" value="ECO:0007669"/>
    <property type="project" value="InterPro"/>
</dbReference>
<comment type="caution">
    <text evidence="1">The sequence shown here is derived from an EMBL/GenBank/DDBJ whole genome shotgun (WGS) entry which is preliminary data.</text>
</comment>
<dbReference type="GO" id="GO:0016491">
    <property type="term" value="F:oxidoreductase activity"/>
    <property type="evidence" value="ECO:0007669"/>
    <property type="project" value="InterPro"/>
</dbReference>
<dbReference type="PANTHER" id="PTHR33563:SF6">
    <property type="entry name" value="USPA DOMAIN-CONTAINING PROTEIN"/>
    <property type="match status" value="1"/>
</dbReference>
<accession>A0AAD8II88</accession>
<evidence type="ECO:0000313" key="1">
    <source>
        <dbReference type="EMBL" id="KAK1384370.1"/>
    </source>
</evidence>
<reference evidence="1" key="1">
    <citation type="submission" date="2023-02" db="EMBL/GenBank/DDBJ databases">
        <title>Genome of toxic invasive species Heracleum sosnowskyi carries increased number of genes despite the absence of recent whole-genome duplications.</title>
        <authorList>
            <person name="Schelkunov M."/>
            <person name="Shtratnikova V."/>
            <person name="Makarenko M."/>
            <person name="Klepikova A."/>
            <person name="Omelchenko D."/>
            <person name="Novikova G."/>
            <person name="Obukhova E."/>
            <person name="Bogdanov V."/>
            <person name="Penin A."/>
            <person name="Logacheva M."/>
        </authorList>
    </citation>
    <scope>NUCLEOTIDE SEQUENCE</scope>
    <source>
        <strain evidence="1">Hsosn_3</strain>
        <tissue evidence="1">Leaf</tissue>
    </source>
</reference>
<proteinExistence type="predicted"/>
<dbReference type="Proteomes" id="UP001237642">
    <property type="component" value="Unassembled WGS sequence"/>
</dbReference>
<protein>
    <submittedName>
        <fullName evidence="1">Uncharacterized protein</fullName>
    </submittedName>
</protein>
<dbReference type="GO" id="GO:0009073">
    <property type="term" value="P:aromatic amino acid family biosynthetic process"/>
    <property type="evidence" value="ECO:0007669"/>
    <property type="project" value="InterPro"/>
</dbReference>
<name>A0AAD8II88_9APIA</name>
<dbReference type="AlphaFoldDB" id="A0AAD8II88"/>
<evidence type="ECO:0000313" key="2">
    <source>
        <dbReference type="Proteomes" id="UP001237642"/>
    </source>
</evidence>
<sequence>MDDNTSLMPASIVFAFDANKDRNYDDFKNTINGIRLHRTMINGGDTVFAVGVLHKILHPLGYQIQASPEAFTETNFHLVEEEVSKKVDLHVSMLLESALDCKDEGVDFEVKIVAGSPTRRVVLQETKTANATWVVLDKHLRRDLQFYLKHIPCKVAVVLDNLTVEVLRPYTTVDKENIEVEVVYSMSKSVPLSSALDIENSQQSVISFASYSASIASSESSDLLKSNSSSSLFYWSMEHLFPSNYVYVSTPMQQKSGQ</sequence>
<reference evidence="1" key="2">
    <citation type="submission" date="2023-05" db="EMBL/GenBank/DDBJ databases">
        <authorList>
            <person name="Schelkunov M.I."/>
        </authorList>
    </citation>
    <scope>NUCLEOTIDE SEQUENCE</scope>
    <source>
        <strain evidence="1">Hsosn_3</strain>
        <tissue evidence="1">Leaf</tissue>
    </source>
</reference>
<gene>
    <name evidence="1" type="ORF">POM88_022105</name>
</gene>
<dbReference type="EMBL" id="JAUIZM010000005">
    <property type="protein sequence ID" value="KAK1384370.1"/>
    <property type="molecule type" value="Genomic_DNA"/>
</dbReference>